<dbReference type="PANTHER" id="PTHR12428">
    <property type="entry name" value="OXA1"/>
    <property type="match status" value="1"/>
</dbReference>
<dbReference type="GO" id="GO:0015031">
    <property type="term" value="P:protein transport"/>
    <property type="evidence" value="ECO:0007669"/>
    <property type="project" value="UniProtKB-KW"/>
</dbReference>
<dbReference type="InterPro" id="IPR028055">
    <property type="entry name" value="YidC/Oxa/ALB_C"/>
</dbReference>
<accession>A0A1F8G094</accession>
<evidence type="ECO:0000256" key="10">
    <source>
        <dbReference type="SAM" id="Phobius"/>
    </source>
</evidence>
<comment type="subcellular location">
    <subcellularLocation>
        <location evidence="1">Cell membrane</location>
        <topology evidence="1">Multi-pass membrane protein</topology>
    </subcellularLocation>
    <subcellularLocation>
        <location evidence="9">Membrane</location>
        <topology evidence="9">Multi-pass membrane protein</topology>
    </subcellularLocation>
</comment>
<evidence type="ECO:0000256" key="9">
    <source>
        <dbReference type="RuleBase" id="RU003945"/>
    </source>
</evidence>
<feature type="transmembrane region" description="Helical" evidence="10">
    <location>
        <begin position="142"/>
        <end position="164"/>
    </location>
</feature>
<evidence type="ECO:0000256" key="5">
    <source>
        <dbReference type="ARBA" id="ARBA00022927"/>
    </source>
</evidence>
<dbReference type="GO" id="GO:0032977">
    <property type="term" value="F:membrane insertase activity"/>
    <property type="evidence" value="ECO:0007669"/>
    <property type="project" value="InterPro"/>
</dbReference>
<proteinExistence type="inferred from homology"/>
<keyword evidence="8" id="KW-0143">Chaperone</keyword>
<evidence type="ECO:0000313" key="12">
    <source>
        <dbReference type="EMBL" id="OGN18804.1"/>
    </source>
</evidence>
<feature type="transmembrane region" description="Helical" evidence="10">
    <location>
        <begin position="196"/>
        <end position="220"/>
    </location>
</feature>
<evidence type="ECO:0000259" key="11">
    <source>
        <dbReference type="Pfam" id="PF02096"/>
    </source>
</evidence>
<dbReference type="STRING" id="1802689.A3F25_02695"/>
<evidence type="ECO:0000256" key="8">
    <source>
        <dbReference type="ARBA" id="ARBA00023186"/>
    </source>
</evidence>
<dbReference type="InterPro" id="IPR047196">
    <property type="entry name" value="YidC_ALB_C"/>
</dbReference>
<dbReference type="Proteomes" id="UP000177478">
    <property type="component" value="Unassembled WGS sequence"/>
</dbReference>
<dbReference type="GO" id="GO:0051205">
    <property type="term" value="P:protein insertion into membrane"/>
    <property type="evidence" value="ECO:0007669"/>
    <property type="project" value="TreeGrafter"/>
</dbReference>
<keyword evidence="4 9" id="KW-0812">Transmembrane</keyword>
<comment type="caution">
    <text evidence="12">The sequence shown here is derived from an EMBL/GenBank/DDBJ whole genome shotgun (WGS) entry which is preliminary data.</text>
</comment>
<dbReference type="GO" id="GO:0005886">
    <property type="term" value="C:plasma membrane"/>
    <property type="evidence" value="ECO:0007669"/>
    <property type="project" value="UniProtKB-SubCell"/>
</dbReference>
<keyword evidence="2" id="KW-0813">Transport</keyword>
<protein>
    <recommendedName>
        <fullName evidence="11">Membrane insertase YidC/Oxa/ALB C-terminal domain-containing protein</fullName>
    </recommendedName>
</protein>
<sequence length="243" mass="26826">MTWLFNEIIYRPIFNLLVGIYNVIPGHDFGIAIIVLTVAMRIVFLPLSIKANRAQRLLARIQPEIKALQEKFKNDKAAQAQAVMALYKERKINPAGGCLPLLIQLPILLALYRALANGLNPDSLKILYTFVTNPGTINQVSLGFFSLAGKSHVLAIISGILQFIQAKLMAGRTPKPVPGAKSASVLDPAMLNKQMLYFLPVMIVVIGWNLPAGLVLYWAVTTLVGVFEQLYVNRLVDKEFGKA</sequence>
<dbReference type="AlphaFoldDB" id="A0A1F8G094"/>
<dbReference type="CDD" id="cd20070">
    <property type="entry name" value="5TM_YidC_Alb3"/>
    <property type="match status" value="1"/>
</dbReference>
<dbReference type="NCBIfam" id="TIGR03592">
    <property type="entry name" value="yidC_oxa1_cterm"/>
    <property type="match status" value="1"/>
</dbReference>
<evidence type="ECO:0000256" key="2">
    <source>
        <dbReference type="ARBA" id="ARBA00022448"/>
    </source>
</evidence>
<dbReference type="InterPro" id="IPR001708">
    <property type="entry name" value="YidC/ALB3/OXA1/COX18"/>
</dbReference>
<evidence type="ECO:0000256" key="6">
    <source>
        <dbReference type="ARBA" id="ARBA00022989"/>
    </source>
</evidence>
<feature type="transmembrane region" description="Helical" evidence="10">
    <location>
        <begin position="94"/>
        <end position="115"/>
    </location>
</feature>
<organism evidence="12 13">
    <name type="scientific">Candidatus Yanofskybacteria bacterium RIFCSPHIGHO2_12_FULL_45_19b</name>
    <dbReference type="NCBI Taxonomy" id="1802689"/>
    <lineage>
        <taxon>Bacteria</taxon>
        <taxon>Candidatus Yanofskyibacteriota</taxon>
    </lineage>
</organism>
<evidence type="ECO:0000256" key="3">
    <source>
        <dbReference type="ARBA" id="ARBA00022475"/>
    </source>
</evidence>
<evidence type="ECO:0000256" key="7">
    <source>
        <dbReference type="ARBA" id="ARBA00023136"/>
    </source>
</evidence>
<comment type="similarity">
    <text evidence="9">Belongs to the OXA1/ALB3/YidC family.</text>
</comment>
<name>A0A1F8G094_9BACT</name>
<dbReference type="Pfam" id="PF02096">
    <property type="entry name" value="60KD_IMP"/>
    <property type="match status" value="1"/>
</dbReference>
<keyword evidence="5" id="KW-0653">Protein transport</keyword>
<keyword evidence="7 10" id="KW-0472">Membrane</keyword>
<evidence type="ECO:0000313" key="13">
    <source>
        <dbReference type="Proteomes" id="UP000177478"/>
    </source>
</evidence>
<keyword evidence="6 10" id="KW-1133">Transmembrane helix</keyword>
<feature type="domain" description="Membrane insertase YidC/Oxa/ALB C-terminal" evidence="11">
    <location>
        <begin position="29"/>
        <end position="234"/>
    </location>
</feature>
<gene>
    <name evidence="12" type="ORF">A3F25_02695</name>
</gene>
<reference evidence="12 13" key="1">
    <citation type="journal article" date="2016" name="Nat. Commun.">
        <title>Thousands of microbial genomes shed light on interconnected biogeochemical processes in an aquifer system.</title>
        <authorList>
            <person name="Anantharaman K."/>
            <person name="Brown C.T."/>
            <person name="Hug L.A."/>
            <person name="Sharon I."/>
            <person name="Castelle C.J."/>
            <person name="Probst A.J."/>
            <person name="Thomas B.C."/>
            <person name="Singh A."/>
            <person name="Wilkins M.J."/>
            <person name="Karaoz U."/>
            <person name="Brodie E.L."/>
            <person name="Williams K.H."/>
            <person name="Hubbard S.S."/>
            <person name="Banfield J.F."/>
        </authorList>
    </citation>
    <scope>NUCLEOTIDE SEQUENCE [LARGE SCALE GENOMIC DNA]</scope>
</reference>
<evidence type="ECO:0000256" key="1">
    <source>
        <dbReference type="ARBA" id="ARBA00004651"/>
    </source>
</evidence>
<dbReference type="EMBL" id="MGKD01000029">
    <property type="protein sequence ID" value="OGN18804.1"/>
    <property type="molecule type" value="Genomic_DNA"/>
</dbReference>
<keyword evidence="3" id="KW-1003">Cell membrane</keyword>
<feature type="transmembrane region" description="Helical" evidence="10">
    <location>
        <begin position="29"/>
        <end position="49"/>
    </location>
</feature>
<evidence type="ECO:0000256" key="4">
    <source>
        <dbReference type="ARBA" id="ARBA00022692"/>
    </source>
</evidence>
<dbReference type="PANTHER" id="PTHR12428:SF65">
    <property type="entry name" value="CYTOCHROME C OXIDASE ASSEMBLY PROTEIN COX18, MITOCHONDRIAL"/>
    <property type="match status" value="1"/>
</dbReference>